<dbReference type="GO" id="GO:0005524">
    <property type="term" value="F:ATP binding"/>
    <property type="evidence" value="ECO:0007669"/>
    <property type="project" value="UniProtKB-UniRule"/>
</dbReference>
<protein>
    <recommendedName>
        <fullName evidence="2">ATP-grasp domain-containing protein</fullName>
    </recommendedName>
</protein>
<dbReference type="InterPro" id="IPR011761">
    <property type="entry name" value="ATP-grasp"/>
</dbReference>
<dbReference type="EMBL" id="BNJK01000002">
    <property type="protein sequence ID" value="GHO97732.1"/>
    <property type="molecule type" value="Genomic_DNA"/>
</dbReference>
<dbReference type="AlphaFoldDB" id="A0A8J3N425"/>
<gene>
    <name evidence="3" type="ORF">KSF_077800</name>
</gene>
<accession>A0A8J3N425</accession>
<evidence type="ECO:0000313" key="4">
    <source>
        <dbReference type="Proteomes" id="UP000597444"/>
    </source>
</evidence>
<dbReference type="GO" id="GO:0046872">
    <property type="term" value="F:metal ion binding"/>
    <property type="evidence" value="ECO:0007669"/>
    <property type="project" value="InterPro"/>
</dbReference>
<dbReference type="Gene3D" id="3.40.50.20">
    <property type="match status" value="1"/>
</dbReference>
<keyword evidence="1" id="KW-0067">ATP-binding</keyword>
<feature type="domain" description="ATP-grasp" evidence="2">
    <location>
        <begin position="122"/>
        <end position="309"/>
    </location>
</feature>
<reference evidence="3" key="1">
    <citation type="submission" date="2020-10" db="EMBL/GenBank/DDBJ databases">
        <title>Taxonomic study of unclassified bacteria belonging to the class Ktedonobacteria.</title>
        <authorList>
            <person name="Yabe S."/>
            <person name="Wang C.M."/>
            <person name="Zheng Y."/>
            <person name="Sakai Y."/>
            <person name="Cavaletti L."/>
            <person name="Monciardini P."/>
            <person name="Donadio S."/>
        </authorList>
    </citation>
    <scope>NUCLEOTIDE SEQUENCE</scope>
    <source>
        <strain evidence="3">ID150040</strain>
    </source>
</reference>
<organism evidence="3 4">
    <name type="scientific">Reticulibacter mediterranei</name>
    <dbReference type="NCBI Taxonomy" id="2778369"/>
    <lineage>
        <taxon>Bacteria</taxon>
        <taxon>Bacillati</taxon>
        <taxon>Chloroflexota</taxon>
        <taxon>Ktedonobacteria</taxon>
        <taxon>Ktedonobacterales</taxon>
        <taxon>Reticulibacteraceae</taxon>
        <taxon>Reticulibacter</taxon>
    </lineage>
</organism>
<keyword evidence="4" id="KW-1185">Reference proteome</keyword>
<comment type="caution">
    <text evidence="3">The sequence shown here is derived from an EMBL/GenBank/DDBJ whole genome shotgun (WGS) entry which is preliminary data.</text>
</comment>
<dbReference type="PROSITE" id="PS50975">
    <property type="entry name" value="ATP_GRASP"/>
    <property type="match status" value="1"/>
</dbReference>
<keyword evidence="1" id="KW-0547">Nucleotide-binding</keyword>
<dbReference type="NCBIfam" id="NF005315">
    <property type="entry name" value="PRK06849.1"/>
    <property type="match status" value="1"/>
</dbReference>
<dbReference type="SUPFAM" id="SSF56059">
    <property type="entry name" value="Glutathione synthetase ATP-binding domain-like"/>
    <property type="match status" value="1"/>
</dbReference>
<sequence>MSVERQNVLLTGGRAFVTLELARHLARHGHRIIVAESMPVHLCRYSRCVANHYRVPAPNVEGDAFIDALIAIVQREKIDVLIPTCEEVFFVAQGLERLRPYCRVLCAPFEQLARLHSKWEFIQSAACYGLLVPQTYLFTSNADLHQFLQEHGESFVLKPVFSRFASKVVFADTVADQIEQLPITQEYPWVAQQRIDGEAFCSYSIVSDGKLLAHAVYPVYYRAGLGSCIHFAPVEHVAIDDWITRFLQYERFSGQIAFDLIVTPDGKVYPIECNPRATSGLHLFRQGQPLHRALLAPDEPVEQMLRPLLTNRAMIAIAMLVYGLPSLRSWAEARAWLRAFLHACDVVFDWSDPLPFLLQPLLFWYNWNESRKRGISILEFATYDIEWNGSSKVAC</sequence>
<evidence type="ECO:0000259" key="2">
    <source>
        <dbReference type="PROSITE" id="PS50975"/>
    </source>
</evidence>
<evidence type="ECO:0000313" key="3">
    <source>
        <dbReference type="EMBL" id="GHO97732.1"/>
    </source>
</evidence>
<proteinExistence type="predicted"/>
<evidence type="ECO:0000256" key="1">
    <source>
        <dbReference type="PROSITE-ProRule" id="PRU00409"/>
    </source>
</evidence>
<dbReference type="Proteomes" id="UP000597444">
    <property type="component" value="Unassembled WGS sequence"/>
</dbReference>
<name>A0A8J3N425_9CHLR</name>